<evidence type="ECO:0000313" key="3">
    <source>
        <dbReference type="EMBL" id="MBM7715619.1"/>
    </source>
</evidence>
<proteinExistence type="inferred from homology"/>
<organism evidence="3 4">
    <name type="scientific">Siminovitchia thermophila</name>
    <dbReference type="NCBI Taxonomy" id="1245522"/>
    <lineage>
        <taxon>Bacteria</taxon>
        <taxon>Bacillati</taxon>
        <taxon>Bacillota</taxon>
        <taxon>Bacilli</taxon>
        <taxon>Bacillales</taxon>
        <taxon>Bacillaceae</taxon>
        <taxon>Siminovitchia</taxon>
    </lineage>
</organism>
<comment type="similarity">
    <text evidence="1 2">Belongs to the polypeptide deformylase family.</text>
</comment>
<dbReference type="PANTHER" id="PTHR10458:SF22">
    <property type="entry name" value="PEPTIDE DEFORMYLASE"/>
    <property type="match status" value="1"/>
</dbReference>
<feature type="binding site" evidence="2">
    <location>
        <position position="134"/>
    </location>
    <ligand>
        <name>Fe cation</name>
        <dbReference type="ChEBI" id="CHEBI:24875"/>
    </ligand>
</feature>
<dbReference type="PIRSF" id="PIRSF004749">
    <property type="entry name" value="Pep_def"/>
    <property type="match status" value="1"/>
</dbReference>
<evidence type="ECO:0000256" key="1">
    <source>
        <dbReference type="ARBA" id="ARBA00010759"/>
    </source>
</evidence>
<comment type="caution">
    <text evidence="3">The sequence shown here is derived from an EMBL/GenBank/DDBJ whole genome shotgun (WGS) entry which is preliminary data.</text>
</comment>
<name>A0ABS2R7M5_9BACI</name>
<dbReference type="NCBIfam" id="NF001159">
    <property type="entry name" value="PRK00150.1-3"/>
    <property type="match status" value="1"/>
</dbReference>
<dbReference type="RefSeq" id="WP_205179438.1">
    <property type="nucleotide sequence ID" value="NZ_JAFBFH010000016.1"/>
</dbReference>
<comment type="catalytic activity">
    <reaction evidence="2">
        <text>N-terminal N-formyl-L-methionyl-[peptide] + H2O = N-terminal L-methionyl-[peptide] + formate</text>
        <dbReference type="Rhea" id="RHEA:24420"/>
        <dbReference type="Rhea" id="RHEA-COMP:10639"/>
        <dbReference type="Rhea" id="RHEA-COMP:10640"/>
        <dbReference type="ChEBI" id="CHEBI:15377"/>
        <dbReference type="ChEBI" id="CHEBI:15740"/>
        <dbReference type="ChEBI" id="CHEBI:49298"/>
        <dbReference type="ChEBI" id="CHEBI:64731"/>
        <dbReference type="EC" id="3.5.1.88"/>
    </reaction>
</comment>
<dbReference type="EC" id="3.5.1.88" evidence="2"/>
<evidence type="ECO:0000256" key="2">
    <source>
        <dbReference type="HAMAP-Rule" id="MF_00163"/>
    </source>
</evidence>
<keyword evidence="2" id="KW-0648">Protein biosynthesis</keyword>
<dbReference type="CDD" id="cd00487">
    <property type="entry name" value="Pep_deformylase"/>
    <property type="match status" value="1"/>
</dbReference>
<reference evidence="3 4" key="1">
    <citation type="submission" date="2021-01" db="EMBL/GenBank/DDBJ databases">
        <title>Genomic Encyclopedia of Type Strains, Phase IV (KMG-IV): sequencing the most valuable type-strain genomes for metagenomic binning, comparative biology and taxonomic classification.</title>
        <authorList>
            <person name="Goeker M."/>
        </authorList>
    </citation>
    <scope>NUCLEOTIDE SEQUENCE [LARGE SCALE GENOMIC DNA]</scope>
    <source>
        <strain evidence="3 4">DSM 105453</strain>
    </source>
</reference>
<comment type="cofactor">
    <cofactor evidence="2">
        <name>Fe(2+)</name>
        <dbReference type="ChEBI" id="CHEBI:29033"/>
    </cofactor>
    <text evidence="2">Binds 1 Fe(2+) ion.</text>
</comment>
<dbReference type="PANTHER" id="PTHR10458">
    <property type="entry name" value="PEPTIDE DEFORMYLASE"/>
    <property type="match status" value="1"/>
</dbReference>
<keyword evidence="2" id="KW-0408">Iron</keyword>
<feature type="active site" evidence="2">
    <location>
        <position position="135"/>
    </location>
</feature>
<gene>
    <name evidence="2" type="primary">def</name>
    <name evidence="3" type="ORF">JOC94_002608</name>
</gene>
<dbReference type="PRINTS" id="PR01576">
    <property type="entry name" value="PDEFORMYLASE"/>
</dbReference>
<evidence type="ECO:0000313" key="4">
    <source>
        <dbReference type="Proteomes" id="UP000823485"/>
    </source>
</evidence>
<dbReference type="NCBIfam" id="TIGR00079">
    <property type="entry name" value="pept_deformyl"/>
    <property type="match status" value="1"/>
</dbReference>
<dbReference type="EMBL" id="JAFBFH010000016">
    <property type="protein sequence ID" value="MBM7715619.1"/>
    <property type="molecule type" value="Genomic_DNA"/>
</dbReference>
<protein>
    <recommendedName>
        <fullName evidence="2">Peptide deformylase</fullName>
        <shortName evidence="2">PDF</shortName>
        <ecNumber evidence="2">3.5.1.88</ecNumber>
    </recommendedName>
    <alternativeName>
        <fullName evidence="2">Polypeptide deformylase</fullName>
    </alternativeName>
</protein>
<feature type="binding site" evidence="2">
    <location>
        <position position="138"/>
    </location>
    <ligand>
        <name>Fe cation</name>
        <dbReference type="ChEBI" id="CHEBI:24875"/>
    </ligand>
</feature>
<dbReference type="SUPFAM" id="SSF56420">
    <property type="entry name" value="Peptide deformylase"/>
    <property type="match status" value="1"/>
</dbReference>
<dbReference type="Proteomes" id="UP000823485">
    <property type="component" value="Unassembled WGS sequence"/>
</dbReference>
<dbReference type="InterPro" id="IPR036821">
    <property type="entry name" value="Peptide_deformylase_sf"/>
</dbReference>
<keyword evidence="4" id="KW-1185">Reference proteome</keyword>
<comment type="function">
    <text evidence="2">Removes the formyl group from the N-terminal Met of newly synthesized proteins. Requires at least a dipeptide for an efficient rate of reaction. N-terminal L-methionine is a prerequisite for activity but the enzyme has broad specificity at other positions.</text>
</comment>
<keyword evidence="2" id="KW-0479">Metal-binding</keyword>
<accession>A0ABS2R7M5</accession>
<dbReference type="GO" id="GO:0042586">
    <property type="term" value="F:peptide deformylase activity"/>
    <property type="evidence" value="ECO:0007669"/>
    <property type="project" value="UniProtKB-EC"/>
</dbReference>
<dbReference type="Gene3D" id="3.90.45.10">
    <property type="entry name" value="Peptide deformylase"/>
    <property type="match status" value="1"/>
</dbReference>
<feature type="binding site" evidence="2">
    <location>
        <position position="92"/>
    </location>
    <ligand>
        <name>Fe cation</name>
        <dbReference type="ChEBI" id="CHEBI:24875"/>
    </ligand>
</feature>
<sequence>MAILPIVCHPNEMLEKSCERVTLFDEALGSLLNDMYETMIAADGVGLAAPQIGVGQQIAIVDIGEEYGDEYIELINPVIVQASGSETDIEGCLSMPGLYGKVPRHRIVVVKAMDRHGQVFSIKAEGFLARALQHEIDHLQGILFTTKVTEYVTESELATLEGSELND</sequence>
<dbReference type="Pfam" id="PF01327">
    <property type="entry name" value="Pep_deformylase"/>
    <property type="match status" value="1"/>
</dbReference>
<keyword evidence="2 3" id="KW-0378">Hydrolase</keyword>
<dbReference type="InterPro" id="IPR023635">
    <property type="entry name" value="Peptide_deformylase"/>
</dbReference>
<dbReference type="HAMAP" id="MF_00163">
    <property type="entry name" value="Pep_deformylase"/>
    <property type="match status" value="1"/>
</dbReference>